<organism evidence="1">
    <name type="scientific">hydrothermal vent metagenome</name>
    <dbReference type="NCBI Taxonomy" id="652676"/>
    <lineage>
        <taxon>unclassified sequences</taxon>
        <taxon>metagenomes</taxon>
        <taxon>ecological metagenomes</taxon>
    </lineage>
</organism>
<protein>
    <recommendedName>
        <fullName evidence="2">YHS domain-containing protein</fullName>
    </recommendedName>
</protein>
<dbReference type="EMBL" id="UOEB01000178">
    <property type="protein sequence ID" value="VAV84704.1"/>
    <property type="molecule type" value="Genomic_DNA"/>
</dbReference>
<accession>A0A3B0QSQ3</accession>
<sequence>MKVLLVLFVFNTTLIYAQQIDYNTKKGFVANGYDVVSYFDNNAVEGNKKFTTQFDGASYKFSTQEHLNTFKANPTNYIPQYGGYCAYAIGANAEKVKINPETYQILDRKLYLFYNAWGTNTLELWKKDLKGLKQKADKNWEHIKVKN</sequence>
<gene>
    <name evidence="1" type="ORF">MNBD_BACTEROID02-1677</name>
</gene>
<dbReference type="NCBIfam" id="NF041384">
    <property type="entry name" value="YHS_seleno_dom"/>
    <property type="match status" value="1"/>
</dbReference>
<evidence type="ECO:0000313" key="1">
    <source>
        <dbReference type="EMBL" id="VAV84704.1"/>
    </source>
</evidence>
<name>A0A3B0QSQ3_9ZZZZ</name>
<proteinExistence type="predicted"/>
<reference evidence="1" key="1">
    <citation type="submission" date="2018-06" db="EMBL/GenBank/DDBJ databases">
        <authorList>
            <person name="Zhirakovskaya E."/>
        </authorList>
    </citation>
    <scope>NUCLEOTIDE SEQUENCE</scope>
</reference>
<evidence type="ECO:0008006" key="2">
    <source>
        <dbReference type="Google" id="ProtNLM"/>
    </source>
</evidence>
<dbReference type="AlphaFoldDB" id="A0A3B0QSQ3"/>